<sequence>MDAIGDFFSQFQANDWATAALAVVAILISVGTLLQNAWFRPKPHFEIEWEPLSMVGPNGVLITICRIWNDGDATARNVRLSVEAEGVVCNLKYWEHWHEYEPGKGKHGFEVPLEPVDYGWTSLSTKEMYPTAWTDEQRRYPNHEMQGVFTREKVLRPIVKIRYRGRWRPVSSKAPALSGTPTMGGC</sequence>
<accession>A0A7D4QHP4</accession>
<dbReference type="RefSeq" id="WP_172989397.1">
    <property type="nucleotide sequence ID" value="NZ_CP054038.1"/>
</dbReference>
<evidence type="ECO:0000256" key="1">
    <source>
        <dbReference type="SAM" id="Phobius"/>
    </source>
</evidence>
<gene>
    <name evidence="2" type="ORF">HQM25_05885</name>
</gene>
<protein>
    <submittedName>
        <fullName evidence="2">Uncharacterized protein</fullName>
    </submittedName>
</protein>
<organism evidence="2 3">
    <name type="scientific">Microbacterium hominis</name>
    <dbReference type="NCBI Taxonomy" id="162426"/>
    <lineage>
        <taxon>Bacteria</taxon>
        <taxon>Bacillati</taxon>
        <taxon>Actinomycetota</taxon>
        <taxon>Actinomycetes</taxon>
        <taxon>Micrococcales</taxon>
        <taxon>Microbacteriaceae</taxon>
        <taxon>Microbacterium</taxon>
    </lineage>
</organism>
<dbReference type="AlphaFoldDB" id="A0A7D4QHP4"/>
<dbReference type="EMBL" id="CP054038">
    <property type="protein sequence ID" value="QKJ18956.1"/>
    <property type="molecule type" value="Genomic_DNA"/>
</dbReference>
<keyword evidence="1" id="KW-1133">Transmembrane helix</keyword>
<feature type="transmembrane region" description="Helical" evidence="1">
    <location>
        <begin position="16"/>
        <end position="34"/>
    </location>
</feature>
<evidence type="ECO:0000313" key="2">
    <source>
        <dbReference type="EMBL" id="QKJ18956.1"/>
    </source>
</evidence>
<evidence type="ECO:0000313" key="3">
    <source>
        <dbReference type="Proteomes" id="UP000502498"/>
    </source>
</evidence>
<name>A0A7D4QHP4_9MICO</name>
<keyword evidence="1" id="KW-0812">Transmembrane</keyword>
<reference evidence="2 3" key="1">
    <citation type="submission" date="2020-05" db="EMBL/GenBank/DDBJ databases">
        <title>Strain PA2F3 complete genome.</title>
        <authorList>
            <person name="Kim Y.-S."/>
            <person name="Kim S.-J."/>
            <person name="Jung H.-k."/>
            <person name="Kim S.-E."/>
            <person name="Kim K.-H."/>
        </authorList>
    </citation>
    <scope>NUCLEOTIDE SEQUENCE [LARGE SCALE GENOMIC DNA]</scope>
    <source>
        <strain evidence="2 3">PA2F3</strain>
    </source>
</reference>
<keyword evidence="1" id="KW-0472">Membrane</keyword>
<dbReference type="Proteomes" id="UP000502498">
    <property type="component" value="Chromosome"/>
</dbReference>
<proteinExistence type="predicted"/>